<reference evidence="2" key="1">
    <citation type="submission" date="2022-11" db="EMBL/GenBank/DDBJ databases">
        <authorList>
            <person name="Petersen C."/>
        </authorList>
    </citation>
    <scope>NUCLEOTIDE SEQUENCE</scope>
    <source>
        <strain evidence="2">IBT 20477</strain>
    </source>
</reference>
<dbReference type="Proteomes" id="UP001150942">
    <property type="component" value="Unassembled WGS sequence"/>
</dbReference>
<organism evidence="2 3">
    <name type="scientific">Penicillium cf. viridicatum</name>
    <dbReference type="NCBI Taxonomy" id="2972119"/>
    <lineage>
        <taxon>Eukaryota</taxon>
        <taxon>Fungi</taxon>
        <taxon>Dikarya</taxon>
        <taxon>Ascomycota</taxon>
        <taxon>Pezizomycotina</taxon>
        <taxon>Eurotiomycetes</taxon>
        <taxon>Eurotiomycetidae</taxon>
        <taxon>Eurotiales</taxon>
        <taxon>Aspergillaceae</taxon>
        <taxon>Penicillium</taxon>
    </lineage>
</organism>
<gene>
    <name evidence="2" type="ORF">N7449_011082</name>
</gene>
<keyword evidence="3" id="KW-1185">Reference proteome</keyword>
<comment type="caution">
    <text evidence="2">The sequence shown here is derived from an EMBL/GenBank/DDBJ whole genome shotgun (WGS) entry which is preliminary data.</text>
</comment>
<dbReference type="EMBL" id="JAPQKQ010000008">
    <property type="protein sequence ID" value="KAJ5186318.1"/>
    <property type="molecule type" value="Genomic_DNA"/>
</dbReference>
<dbReference type="OrthoDB" id="4363578at2759"/>
<sequence length="133" mass="15233">MVQDAASGYQQVVIPKFNEYTDFGSWRSDHESGMRCESVTDSEAQKKCSENSHIRDTGASKNSLPGYRNSMDERLDSLLERAEHAGFENFDSLVTAYYSSNFSESSPLFIEQSLSRERRLPRVLWELYRSSAQ</sequence>
<accession>A0A9W9IXV3</accession>
<reference evidence="2" key="2">
    <citation type="journal article" date="2023" name="IMA Fungus">
        <title>Comparative genomic study of the Penicillium genus elucidates a diverse pangenome and 15 lateral gene transfer events.</title>
        <authorList>
            <person name="Petersen C."/>
            <person name="Sorensen T."/>
            <person name="Nielsen M.R."/>
            <person name="Sondergaard T.E."/>
            <person name="Sorensen J.L."/>
            <person name="Fitzpatrick D.A."/>
            <person name="Frisvad J.C."/>
            <person name="Nielsen K.L."/>
        </authorList>
    </citation>
    <scope>NUCLEOTIDE SEQUENCE</scope>
    <source>
        <strain evidence="2">IBT 20477</strain>
    </source>
</reference>
<feature type="compositionally biased region" description="Basic and acidic residues" evidence="1">
    <location>
        <begin position="43"/>
        <end position="58"/>
    </location>
</feature>
<name>A0A9W9IXV3_9EURO</name>
<feature type="region of interest" description="Disordered" evidence="1">
    <location>
        <begin position="43"/>
        <end position="68"/>
    </location>
</feature>
<protein>
    <submittedName>
        <fullName evidence="2">Uncharacterized protein</fullName>
    </submittedName>
</protein>
<proteinExistence type="predicted"/>
<evidence type="ECO:0000313" key="3">
    <source>
        <dbReference type="Proteomes" id="UP001150942"/>
    </source>
</evidence>
<dbReference type="AlphaFoldDB" id="A0A9W9IXV3"/>
<evidence type="ECO:0000256" key="1">
    <source>
        <dbReference type="SAM" id="MobiDB-lite"/>
    </source>
</evidence>
<evidence type="ECO:0000313" key="2">
    <source>
        <dbReference type="EMBL" id="KAJ5186318.1"/>
    </source>
</evidence>